<dbReference type="Pfam" id="PF01012">
    <property type="entry name" value="ETF"/>
    <property type="match status" value="1"/>
</dbReference>
<name>A0ABZ1BQV8_9FIRM</name>
<dbReference type="RefSeq" id="WP_324669389.1">
    <property type="nucleotide sequence ID" value="NZ_CP141614.1"/>
</dbReference>
<sequence length="340" mass="35154">MSVLAVVVAPQGRSPSGWAELMGAASTVARLTGEPVEALVAGADGPSLEALARDLWRRGADRVWRLASDGLTEPDPDRYVAALAWAAGRLEPTTLLINGDPLGAQLGPRLAMRIGAASVTEVVDVRPGEQGRPGWVRPMYGGKAMAVVGSRQARTVVNVRPRAFAAPAARSGEPPADALVSLELDAGALPAPRLRVLERRTAASDGVRLEDARIIVSGGRGMGGPEGFQVLQQLAEVLGGAVGASRAAVDAGWVPGHLQIGQTGKMVAPDLYLAVGISGASQHLAGISGARHVVAINKDPEAPIFRAAEIGLAEDWRKVLPSLIERLAQALGRAPGSRAS</sequence>
<dbReference type="SMART" id="SM00893">
    <property type="entry name" value="ETF"/>
    <property type="match status" value="1"/>
</dbReference>
<evidence type="ECO:0000313" key="3">
    <source>
        <dbReference type="EMBL" id="WRP15000.1"/>
    </source>
</evidence>
<accession>A0ABZ1BQV8</accession>
<dbReference type="Proteomes" id="UP001333102">
    <property type="component" value="Chromosome"/>
</dbReference>
<reference evidence="4" key="1">
    <citation type="submission" date="2023-12" db="EMBL/GenBank/DDBJ databases">
        <title>Novel isolates from deep terrestrial aquifers shed light on the physiology and ecology of the class Limnochordia.</title>
        <authorList>
            <person name="Karnachuk O.V."/>
            <person name="Lukina A.P."/>
            <person name="Avakyan M.R."/>
            <person name="Kadnikov V."/>
            <person name="Begmatov S."/>
            <person name="Beletsky A.V."/>
            <person name="Mardanov A.V."/>
            <person name="Ravin N.V."/>
        </authorList>
    </citation>
    <scope>NUCLEOTIDE SEQUENCE [LARGE SCALE GENOMIC DNA]</scope>
    <source>
        <strain evidence="4">LN</strain>
    </source>
</reference>
<dbReference type="InterPro" id="IPR029035">
    <property type="entry name" value="DHS-like_NAD/FAD-binding_dom"/>
</dbReference>
<dbReference type="EMBL" id="CP141614">
    <property type="protein sequence ID" value="WRP15000.1"/>
    <property type="molecule type" value="Genomic_DNA"/>
</dbReference>
<dbReference type="InterPro" id="IPR001308">
    <property type="entry name" value="ETF_a/FixB"/>
</dbReference>
<evidence type="ECO:0000256" key="1">
    <source>
        <dbReference type="ARBA" id="ARBA00005817"/>
    </source>
</evidence>
<dbReference type="PANTHER" id="PTHR43153">
    <property type="entry name" value="ELECTRON TRANSFER FLAVOPROTEIN ALPHA"/>
    <property type="match status" value="1"/>
</dbReference>
<dbReference type="Gene3D" id="3.40.50.620">
    <property type="entry name" value="HUPs"/>
    <property type="match status" value="1"/>
</dbReference>
<gene>
    <name evidence="3" type="ORF">VLY81_02160</name>
</gene>
<dbReference type="Pfam" id="PF00766">
    <property type="entry name" value="ETF_alpha"/>
    <property type="match status" value="1"/>
</dbReference>
<dbReference type="Gene3D" id="3.40.50.1220">
    <property type="entry name" value="TPP-binding domain"/>
    <property type="match status" value="1"/>
</dbReference>
<dbReference type="SUPFAM" id="SSF52467">
    <property type="entry name" value="DHS-like NAD/FAD-binding domain"/>
    <property type="match status" value="1"/>
</dbReference>
<feature type="domain" description="Electron transfer flavoprotein alpha/beta-subunit N-terminal" evidence="2">
    <location>
        <begin position="3"/>
        <end position="198"/>
    </location>
</feature>
<proteinExistence type="inferred from homology"/>
<keyword evidence="4" id="KW-1185">Reference proteome</keyword>
<protein>
    <submittedName>
        <fullName evidence="3">Electron transfer flavoprotein subunit alpha/FixB family protein</fullName>
    </submittedName>
</protein>
<organism evidence="3 4">
    <name type="scientific">Geochorda subterranea</name>
    <dbReference type="NCBI Taxonomy" id="3109564"/>
    <lineage>
        <taxon>Bacteria</taxon>
        <taxon>Bacillati</taxon>
        <taxon>Bacillota</taxon>
        <taxon>Limnochordia</taxon>
        <taxon>Limnochordales</taxon>
        <taxon>Geochordaceae</taxon>
        <taxon>Geochorda</taxon>
    </lineage>
</organism>
<dbReference type="PIRSF" id="PIRSF000089">
    <property type="entry name" value="Electra_flavoP_a"/>
    <property type="match status" value="1"/>
</dbReference>
<dbReference type="SUPFAM" id="SSF52402">
    <property type="entry name" value="Adenine nucleotide alpha hydrolases-like"/>
    <property type="match status" value="1"/>
</dbReference>
<dbReference type="InterPro" id="IPR014729">
    <property type="entry name" value="Rossmann-like_a/b/a_fold"/>
</dbReference>
<evidence type="ECO:0000259" key="2">
    <source>
        <dbReference type="SMART" id="SM00893"/>
    </source>
</evidence>
<dbReference type="InterPro" id="IPR014730">
    <property type="entry name" value="ETF_a/b_N"/>
</dbReference>
<comment type="similarity">
    <text evidence="1">Belongs to the ETF alpha-subunit/FixB family.</text>
</comment>
<dbReference type="InterPro" id="IPR014731">
    <property type="entry name" value="ETF_asu_C"/>
</dbReference>
<evidence type="ECO:0000313" key="4">
    <source>
        <dbReference type="Proteomes" id="UP001333102"/>
    </source>
</evidence>
<dbReference type="PANTHER" id="PTHR43153:SF1">
    <property type="entry name" value="ELECTRON TRANSFER FLAVOPROTEIN SUBUNIT ALPHA, MITOCHONDRIAL"/>
    <property type="match status" value="1"/>
</dbReference>